<name>A0ABW0UKE7_9ACTN</name>
<reference evidence="2" key="1">
    <citation type="journal article" date="2019" name="Int. J. Syst. Evol. Microbiol.">
        <title>The Global Catalogue of Microorganisms (GCM) 10K type strain sequencing project: providing services to taxonomists for standard genome sequencing and annotation.</title>
        <authorList>
            <consortium name="The Broad Institute Genomics Platform"/>
            <consortium name="The Broad Institute Genome Sequencing Center for Infectious Disease"/>
            <person name="Wu L."/>
            <person name="Ma J."/>
        </authorList>
    </citation>
    <scope>NUCLEOTIDE SEQUENCE [LARGE SCALE GENOMIC DNA]</scope>
    <source>
        <strain evidence="2">CGMCC 4.7248</strain>
    </source>
</reference>
<proteinExistence type="predicted"/>
<evidence type="ECO:0000313" key="1">
    <source>
        <dbReference type="EMBL" id="MFC5633678.1"/>
    </source>
</evidence>
<evidence type="ECO:0000313" key="2">
    <source>
        <dbReference type="Proteomes" id="UP001596154"/>
    </source>
</evidence>
<keyword evidence="2" id="KW-1185">Reference proteome</keyword>
<dbReference type="EMBL" id="JBHSNY010000002">
    <property type="protein sequence ID" value="MFC5633678.1"/>
    <property type="molecule type" value="Genomic_DNA"/>
</dbReference>
<protein>
    <submittedName>
        <fullName evidence="1">Uncharacterized protein</fullName>
    </submittedName>
</protein>
<organism evidence="1 2">
    <name type="scientific">Streptomyces bullii</name>
    <dbReference type="NCBI Taxonomy" id="349910"/>
    <lineage>
        <taxon>Bacteria</taxon>
        <taxon>Bacillati</taxon>
        <taxon>Actinomycetota</taxon>
        <taxon>Actinomycetes</taxon>
        <taxon>Kitasatosporales</taxon>
        <taxon>Streptomycetaceae</taxon>
        <taxon>Streptomyces</taxon>
    </lineage>
</organism>
<dbReference type="RefSeq" id="WP_381018909.1">
    <property type="nucleotide sequence ID" value="NZ_JBHSNY010000002.1"/>
</dbReference>
<comment type="caution">
    <text evidence="1">The sequence shown here is derived from an EMBL/GenBank/DDBJ whole genome shotgun (WGS) entry which is preliminary data.</text>
</comment>
<accession>A0ABW0UKE7</accession>
<dbReference type="Proteomes" id="UP001596154">
    <property type="component" value="Unassembled WGS sequence"/>
</dbReference>
<gene>
    <name evidence="1" type="ORF">ACFPZJ_07695</name>
</gene>
<sequence>MSTTAVTTDPPLRPIQAALGQLGKHCASCPTCMTMTETGENANLPCSTADQLYEAWLQARRSTPLFATSGSARTAKLRA</sequence>